<dbReference type="InterPro" id="IPR007340">
    <property type="entry name" value="LysM_Opacity-associatedA"/>
</dbReference>
<dbReference type="PANTHER" id="PTHR21666">
    <property type="entry name" value="PEPTIDASE-RELATED"/>
    <property type="match status" value="1"/>
</dbReference>
<keyword evidence="5" id="KW-0378">Hydrolase</keyword>
<evidence type="ECO:0000256" key="2">
    <source>
        <dbReference type="ARBA" id="ARBA00004196"/>
    </source>
</evidence>
<protein>
    <submittedName>
        <fullName evidence="11">Peptidase M23</fullName>
    </submittedName>
</protein>
<feature type="chain" id="PRO_5009172162" evidence="9">
    <location>
        <begin position="29"/>
        <end position="422"/>
    </location>
</feature>
<dbReference type="Pfam" id="PF04225">
    <property type="entry name" value="LysM_OapA"/>
    <property type="match status" value="1"/>
</dbReference>
<comment type="subcellular location">
    <subcellularLocation>
        <location evidence="2">Cell envelope</location>
    </subcellularLocation>
</comment>
<evidence type="ECO:0000256" key="4">
    <source>
        <dbReference type="ARBA" id="ARBA00022723"/>
    </source>
</evidence>
<dbReference type="GO" id="GO:0004222">
    <property type="term" value="F:metalloendopeptidase activity"/>
    <property type="evidence" value="ECO:0007669"/>
    <property type="project" value="TreeGrafter"/>
</dbReference>
<name>A0A1E5BYI3_9GAMM</name>
<dbReference type="AlphaFoldDB" id="A0A1E5BYI3"/>
<feature type="signal peptide" evidence="9">
    <location>
        <begin position="1"/>
        <end position="28"/>
    </location>
</feature>
<sequence>MYEKKPKTFSKLSKSMLGLMGLSLVTMAVSVNMKNDPIRIIPLNISESVMPSQPAVEAPSEIVIDLPAYEYTIQSGDSLSEIFMKLGIPYSDLLKLMEADLNHLRIDTLKPNDILRFWVDGSGKHLEKLELEFNIAQKVQYKLLDDGSYELEEIIVPGKWIQTVAAGDIEGSFSVSARRAGLSYNDVEVITSLLKDKINFSRDLRAGDKFEVVRAEQFVDGQPSGQREIQGIRIERRGAPITAYLHSDGNYYDNRGESLQSAFQRYPMTYKGRISSHFNPKRKHPVTGRVSPHNGTDFAVSTGTPVVSTGDGVVVMVRNHPYAGKYIVIDHGNQFRTRYLHNSKILVRKGQRVSRGQKIALSGRSGRVTGPHIHYELLSRGRAVNPMKAKIPMATSVPRAEMTDFKKSVAAFDKMMLAQQFK</sequence>
<reference evidence="11 12" key="1">
    <citation type="journal article" date="2012" name="Science">
        <title>Ecological populations of bacteria act as socially cohesive units of antibiotic production and resistance.</title>
        <authorList>
            <person name="Cordero O.X."/>
            <person name="Wildschutte H."/>
            <person name="Kirkup B."/>
            <person name="Proehl S."/>
            <person name="Ngo L."/>
            <person name="Hussain F."/>
            <person name="Le Roux F."/>
            <person name="Mincer T."/>
            <person name="Polz M.F."/>
        </authorList>
    </citation>
    <scope>NUCLEOTIDE SEQUENCE [LARGE SCALE GENOMIC DNA]</scope>
    <source>
        <strain evidence="11 12">FF-454</strain>
    </source>
</reference>
<evidence type="ECO:0000256" key="9">
    <source>
        <dbReference type="SAM" id="SignalP"/>
    </source>
</evidence>
<keyword evidence="3" id="KW-0645">Protease</keyword>
<dbReference type="GO" id="GO:0030313">
    <property type="term" value="C:cell envelope"/>
    <property type="evidence" value="ECO:0007669"/>
    <property type="project" value="UniProtKB-SubCell"/>
</dbReference>
<dbReference type="GO" id="GO:0042834">
    <property type="term" value="F:peptidoglycan binding"/>
    <property type="evidence" value="ECO:0007669"/>
    <property type="project" value="InterPro"/>
</dbReference>
<accession>A0A1E5BYI3</accession>
<dbReference type="GO" id="GO:0006508">
    <property type="term" value="P:proteolysis"/>
    <property type="evidence" value="ECO:0007669"/>
    <property type="project" value="UniProtKB-KW"/>
</dbReference>
<dbReference type="RefSeq" id="WP_016960568.1">
    <property type="nucleotide sequence ID" value="NZ_AJWN02000097.1"/>
</dbReference>
<dbReference type="Gene3D" id="3.10.450.350">
    <property type="match status" value="2"/>
</dbReference>
<dbReference type="Gene3D" id="2.70.70.10">
    <property type="entry name" value="Glucose Permease (Domain IIA)"/>
    <property type="match status" value="1"/>
</dbReference>
<evidence type="ECO:0000256" key="6">
    <source>
        <dbReference type="ARBA" id="ARBA00022833"/>
    </source>
</evidence>
<keyword evidence="4" id="KW-0479">Metal-binding</keyword>
<dbReference type="InterPro" id="IPR016047">
    <property type="entry name" value="M23ase_b-sheet_dom"/>
</dbReference>
<dbReference type="InterPro" id="IPR018392">
    <property type="entry name" value="LysM"/>
</dbReference>
<dbReference type="EMBL" id="AJWN02000097">
    <property type="protein sequence ID" value="OEE58260.1"/>
    <property type="molecule type" value="Genomic_DNA"/>
</dbReference>
<organism evidence="11 12">
    <name type="scientific">Enterovibrio norvegicus FF-454</name>
    <dbReference type="NCBI Taxonomy" id="1185651"/>
    <lineage>
        <taxon>Bacteria</taxon>
        <taxon>Pseudomonadati</taxon>
        <taxon>Pseudomonadota</taxon>
        <taxon>Gammaproteobacteria</taxon>
        <taxon>Vibrionales</taxon>
        <taxon>Vibrionaceae</taxon>
        <taxon>Enterovibrio</taxon>
    </lineage>
</organism>
<dbReference type="InterPro" id="IPR050570">
    <property type="entry name" value="Cell_wall_metabolism_enzyme"/>
</dbReference>
<keyword evidence="9" id="KW-0732">Signal</keyword>
<gene>
    <name evidence="11" type="ORF">A1OK_15940</name>
</gene>
<evidence type="ECO:0000256" key="5">
    <source>
        <dbReference type="ARBA" id="ARBA00022801"/>
    </source>
</evidence>
<dbReference type="Pfam" id="PF01551">
    <property type="entry name" value="Peptidase_M23"/>
    <property type="match status" value="1"/>
</dbReference>
<evidence type="ECO:0000256" key="7">
    <source>
        <dbReference type="ARBA" id="ARBA00023049"/>
    </source>
</evidence>
<keyword evidence="12" id="KW-1185">Reference proteome</keyword>
<evidence type="ECO:0000313" key="12">
    <source>
        <dbReference type="Proteomes" id="UP000095039"/>
    </source>
</evidence>
<dbReference type="PROSITE" id="PS51782">
    <property type="entry name" value="LYSM"/>
    <property type="match status" value="1"/>
</dbReference>
<dbReference type="CDD" id="cd00118">
    <property type="entry name" value="LysM"/>
    <property type="match status" value="1"/>
</dbReference>
<dbReference type="SUPFAM" id="SSF51261">
    <property type="entry name" value="Duplicated hybrid motif"/>
    <property type="match status" value="1"/>
</dbReference>
<dbReference type="GO" id="GO:0046872">
    <property type="term" value="F:metal ion binding"/>
    <property type="evidence" value="ECO:0007669"/>
    <property type="project" value="UniProtKB-KW"/>
</dbReference>
<dbReference type="InterPro" id="IPR011055">
    <property type="entry name" value="Dup_hybrid_motif"/>
</dbReference>
<proteinExistence type="predicted"/>
<comment type="pathway">
    <text evidence="8">Cell wall degradation; peptidoglycan degradation.</text>
</comment>
<feature type="domain" description="LysM" evidence="10">
    <location>
        <begin position="69"/>
        <end position="117"/>
    </location>
</feature>
<keyword evidence="6" id="KW-0862">Zinc</keyword>
<evidence type="ECO:0000256" key="8">
    <source>
        <dbReference type="ARBA" id="ARBA00060568"/>
    </source>
</evidence>
<dbReference type="CDD" id="cd12797">
    <property type="entry name" value="M23_peptidase"/>
    <property type="match status" value="1"/>
</dbReference>
<evidence type="ECO:0000256" key="3">
    <source>
        <dbReference type="ARBA" id="ARBA00022670"/>
    </source>
</evidence>
<dbReference type="Proteomes" id="UP000095039">
    <property type="component" value="Unassembled WGS sequence"/>
</dbReference>
<dbReference type="FunFam" id="2.70.70.10:FF:000002">
    <property type="entry name" value="Murein DD-endopeptidase MepM"/>
    <property type="match status" value="1"/>
</dbReference>
<evidence type="ECO:0000313" key="11">
    <source>
        <dbReference type="EMBL" id="OEE58260.1"/>
    </source>
</evidence>
<dbReference type="Pfam" id="PF19425">
    <property type="entry name" value="Csd3_N2"/>
    <property type="match status" value="1"/>
</dbReference>
<dbReference type="InterPro" id="IPR045834">
    <property type="entry name" value="Csd3_N2"/>
</dbReference>
<comment type="cofactor">
    <cofactor evidence="1">
        <name>Zn(2+)</name>
        <dbReference type="ChEBI" id="CHEBI:29105"/>
    </cofactor>
</comment>
<keyword evidence="7" id="KW-0482">Metalloprotease</keyword>
<dbReference type="PANTHER" id="PTHR21666:SF292">
    <property type="entry name" value="MUREIN DD-ENDOPEPTIDASE MEPM"/>
    <property type="match status" value="1"/>
</dbReference>
<evidence type="ECO:0000259" key="10">
    <source>
        <dbReference type="PROSITE" id="PS51782"/>
    </source>
</evidence>
<comment type="caution">
    <text evidence="11">The sequence shown here is derived from an EMBL/GenBank/DDBJ whole genome shotgun (WGS) entry which is preliminary data.</text>
</comment>
<evidence type="ECO:0000256" key="1">
    <source>
        <dbReference type="ARBA" id="ARBA00001947"/>
    </source>
</evidence>